<evidence type="ECO:0000259" key="5">
    <source>
        <dbReference type="PROSITE" id="PS50016"/>
    </source>
</evidence>
<reference evidence="6 7" key="2">
    <citation type="journal article" date="2008" name="Nature">
        <title>The Phaeodactylum genome reveals the evolutionary history of diatom genomes.</title>
        <authorList>
            <person name="Bowler C."/>
            <person name="Allen A.E."/>
            <person name="Badger J.H."/>
            <person name="Grimwood J."/>
            <person name="Jabbari K."/>
            <person name="Kuo A."/>
            <person name="Maheswari U."/>
            <person name="Martens C."/>
            <person name="Maumus F."/>
            <person name="Otillar R.P."/>
            <person name="Rayko E."/>
            <person name="Salamov A."/>
            <person name="Vandepoele K."/>
            <person name="Beszteri B."/>
            <person name="Gruber A."/>
            <person name="Heijde M."/>
            <person name="Katinka M."/>
            <person name="Mock T."/>
            <person name="Valentin K."/>
            <person name="Verret F."/>
            <person name="Berges J.A."/>
            <person name="Brownlee C."/>
            <person name="Cadoret J.P."/>
            <person name="Chiovitti A."/>
            <person name="Choi C.J."/>
            <person name="Coesel S."/>
            <person name="De Martino A."/>
            <person name="Detter J.C."/>
            <person name="Durkin C."/>
            <person name="Falciatore A."/>
            <person name="Fournet J."/>
            <person name="Haruta M."/>
            <person name="Huysman M.J."/>
            <person name="Jenkins B.D."/>
            <person name="Jiroutova K."/>
            <person name="Jorgensen R.E."/>
            <person name="Joubert Y."/>
            <person name="Kaplan A."/>
            <person name="Kroger N."/>
            <person name="Kroth P.G."/>
            <person name="La Roche J."/>
            <person name="Lindquist E."/>
            <person name="Lommer M."/>
            <person name="Martin-Jezequel V."/>
            <person name="Lopez P.J."/>
            <person name="Lucas S."/>
            <person name="Mangogna M."/>
            <person name="McGinnis K."/>
            <person name="Medlin L.K."/>
            <person name="Montsant A."/>
            <person name="Oudot-Le Secq M.P."/>
            <person name="Napoli C."/>
            <person name="Obornik M."/>
            <person name="Parker M.S."/>
            <person name="Petit J.L."/>
            <person name="Porcel B.M."/>
            <person name="Poulsen N."/>
            <person name="Robison M."/>
            <person name="Rychlewski L."/>
            <person name="Rynearson T.A."/>
            <person name="Schmutz J."/>
            <person name="Shapiro H."/>
            <person name="Siaut M."/>
            <person name="Stanley M."/>
            <person name="Sussman M.R."/>
            <person name="Taylor A.R."/>
            <person name="Vardi A."/>
            <person name="von Dassow P."/>
            <person name="Vyverman W."/>
            <person name="Willis A."/>
            <person name="Wyrwicz L.S."/>
            <person name="Rokhsar D.S."/>
            <person name="Weissenbach J."/>
            <person name="Armbrust E.V."/>
            <person name="Green B.R."/>
            <person name="Van de Peer Y."/>
            <person name="Grigoriev I.V."/>
        </authorList>
    </citation>
    <scope>NUCLEOTIDE SEQUENCE [LARGE SCALE GENOMIC DNA]</scope>
    <source>
        <strain evidence="6 7">CCMP1335</strain>
    </source>
</reference>
<evidence type="ECO:0000313" key="7">
    <source>
        <dbReference type="Proteomes" id="UP000001449"/>
    </source>
</evidence>
<dbReference type="InterPro" id="IPR001965">
    <property type="entry name" value="Znf_PHD"/>
</dbReference>
<dbReference type="PaxDb" id="35128-Thaps261876"/>
<dbReference type="PANTHER" id="PTHR47162:SF10">
    <property type="entry name" value="METHYL-CPG-BINDING DOMAIN-CONTAINING PROTEIN 9 ISOFORM X1"/>
    <property type="match status" value="1"/>
</dbReference>
<keyword evidence="2 4" id="KW-0863">Zinc-finger</keyword>
<dbReference type="GeneID" id="7451315"/>
<proteinExistence type="predicted"/>
<dbReference type="InParanoid" id="B8BYI8"/>
<dbReference type="SUPFAM" id="SSF57903">
    <property type="entry name" value="FYVE/PHD zinc finger"/>
    <property type="match status" value="1"/>
</dbReference>
<dbReference type="Pfam" id="PF00628">
    <property type="entry name" value="PHD"/>
    <property type="match status" value="1"/>
</dbReference>
<keyword evidence="7" id="KW-1185">Reference proteome</keyword>
<dbReference type="InterPro" id="IPR019787">
    <property type="entry name" value="Znf_PHD-finger"/>
</dbReference>
<evidence type="ECO:0000256" key="3">
    <source>
        <dbReference type="ARBA" id="ARBA00022833"/>
    </source>
</evidence>
<dbReference type="STRING" id="35128.B8BYI8"/>
<dbReference type="SMART" id="SM00249">
    <property type="entry name" value="PHD"/>
    <property type="match status" value="1"/>
</dbReference>
<reference evidence="6 7" key="1">
    <citation type="journal article" date="2004" name="Science">
        <title>The genome of the diatom Thalassiosira pseudonana: ecology, evolution, and metabolism.</title>
        <authorList>
            <person name="Armbrust E.V."/>
            <person name="Berges J.A."/>
            <person name="Bowler C."/>
            <person name="Green B.R."/>
            <person name="Martinez D."/>
            <person name="Putnam N.H."/>
            <person name="Zhou S."/>
            <person name="Allen A.E."/>
            <person name="Apt K.E."/>
            <person name="Bechner M."/>
            <person name="Brzezinski M.A."/>
            <person name="Chaal B.K."/>
            <person name="Chiovitti A."/>
            <person name="Davis A.K."/>
            <person name="Demarest M.S."/>
            <person name="Detter J.C."/>
            <person name="Glavina T."/>
            <person name="Goodstein D."/>
            <person name="Hadi M.Z."/>
            <person name="Hellsten U."/>
            <person name="Hildebrand M."/>
            <person name="Jenkins B.D."/>
            <person name="Jurka J."/>
            <person name="Kapitonov V.V."/>
            <person name="Kroger N."/>
            <person name="Lau W.W."/>
            <person name="Lane T.W."/>
            <person name="Larimer F.W."/>
            <person name="Lippmeier J.C."/>
            <person name="Lucas S."/>
            <person name="Medina M."/>
            <person name="Montsant A."/>
            <person name="Obornik M."/>
            <person name="Parker M.S."/>
            <person name="Palenik B."/>
            <person name="Pazour G.J."/>
            <person name="Richardson P.M."/>
            <person name="Rynearson T.A."/>
            <person name="Saito M.A."/>
            <person name="Schwartz D.C."/>
            <person name="Thamatrakoln K."/>
            <person name="Valentin K."/>
            <person name="Vardi A."/>
            <person name="Wilkerson F.P."/>
            <person name="Rokhsar D.S."/>
        </authorList>
    </citation>
    <scope>NUCLEOTIDE SEQUENCE [LARGE SCALE GENOMIC DNA]</scope>
    <source>
        <strain evidence="6 7">CCMP1335</strain>
    </source>
</reference>
<dbReference type="GO" id="GO:0008270">
    <property type="term" value="F:zinc ion binding"/>
    <property type="evidence" value="ECO:0007669"/>
    <property type="project" value="UniProtKB-KW"/>
</dbReference>
<name>B8BYI8_THAPS</name>
<dbReference type="Gene3D" id="3.30.40.10">
    <property type="entry name" value="Zinc/RING finger domain, C3HC4 (zinc finger)"/>
    <property type="match status" value="1"/>
</dbReference>
<gene>
    <name evidence="6" type="primary">ZFP9</name>
    <name evidence="6" type="ORF">THAPSDRAFT_261876</name>
</gene>
<dbReference type="RefSeq" id="XP_002288461.1">
    <property type="nucleotide sequence ID" value="XM_002288425.1"/>
</dbReference>
<dbReference type="InterPro" id="IPR013083">
    <property type="entry name" value="Znf_RING/FYVE/PHD"/>
</dbReference>
<keyword evidence="1" id="KW-0479">Metal-binding</keyword>
<sequence>PSPSANSGEEGCRVCRRDEDHANLLLCEACNDEYHTYCLSPPLQEVPEGDFFCG</sequence>
<dbReference type="Proteomes" id="UP000001449">
    <property type="component" value="Chromosome 3"/>
</dbReference>
<dbReference type="PROSITE" id="PS50016">
    <property type="entry name" value="ZF_PHD_2"/>
    <property type="match status" value="1"/>
</dbReference>
<keyword evidence="3" id="KW-0862">Zinc</keyword>
<dbReference type="AlphaFoldDB" id="B8BYI8"/>
<dbReference type="eggNOG" id="KOG1246">
    <property type="taxonomic scope" value="Eukaryota"/>
</dbReference>
<evidence type="ECO:0000313" key="6">
    <source>
        <dbReference type="EMBL" id="EED93897.1"/>
    </source>
</evidence>
<evidence type="ECO:0000256" key="4">
    <source>
        <dbReference type="PROSITE-ProRule" id="PRU00146"/>
    </source>
</evidence>
<dbReference type="KEGG" id="tps:THAPSDRAFT_261876"/>
<feature type="non-terminal residue" evidence="6">
    <location>
        <position position="1"/>
    </location>
</feature>
<dbReference type="InterPro" id="IPR011011">
    <property type="entry name" value="Znf_FYVE_PHD"/>
</dbReference>
<evidence type="ECO:0000256" key="2">
    <source>
        <dbReference type="ARBA" id="ARBA00022771"/>
    </source>
</evidence>
<feature type="non-terminal residue" evidence="6">
    <location>
        <position position="54"/>
    </location>
</feature>
<accession>B8BYI8</accession>
<dbReference type="HOGENOM" id="CLU_3056903_0_0_1"/>
<feature type="domain" description="PHD-type" evidence="5">
    <location>
        <begin position="9"/>
        <end position="54"/>
    </location>
</feature>
<dbReference type="OMA" id="RDEDHAN"/>
<protein>
    <recommendedName>
        <fullName evidence="5">PHD-type domain-containing protein</fullName>
    </recommendedName>
</protein>
<dbReference type="PANTHER" id="PTHR47162">
    <property type="entry name" value="OS02G0192300 PROTEIN"/>
    <property type="match status" value="1"/>
</dbReference>
<evidence type="ECO:0000256" key="1">
    <source>
        <dbReference type="ARBA" id="ARBA00022723"/>
    </source>
</evidence>
<organism evidence="6 7">
    <name type="scientific">Thalassiosira pseudonana</name>
    <name type="common">Marine diatom</name>
    <name type="synonym">Cyclotella nana</name>
    <dbReference type="NCBI Taxonomy" id="35128"/>
    <lineage>
        <taxon>Eukaryota</taxon>
        <taxon>Sar</taxon>
        <taxon>Stramenopiles</taxon>
        <taxon>Ochrophyta</taxon>
        <taxon>Bacillariophyta</taxon>
        <taxon>Coscinodiscophyceae</taxon>
        <taxon>Thalassiosirophycidae</taxon>
        <taxon>Thalassiosirales</taxon>
        <taxon>Thalassiosiraceae</taxon>
        <taxon>Thalassiosira</taxon>
    </lineage>
</organism>
<dbReference type="EMBL" id="CM000640">
    <property type="protein sequence ID" value="EED93897.1"/>
    <property type="molecule type" value="Genomic_DNA"/>
</dbReference>